<evidence type="ECO:0000313" key="3">
    <source>
        <dbReference type="Proteomes" id="UP000319375"/>
    </source>
</evidence>
<keyword evidence="3" id="KW-1185">Reference proteome</keyword>
<feature type="domain" description="Bacterial transglutaminase-like N-terminal" evidence="1">
    <location>
        <begin position="4"/>
        <end position="37"/>
    </location>
</feature>
<gene>
    <name evidence="2" type="ORF">FK530_25565</name>
</gene>
<dbReference type="AlphaFoldDB" id="A0A5C5R9F2"/>
<accession>A0A5C5R9F2</accession>
<proteinExistence type="predicted"/>
<sequence>MSRIRIVHHTGYTYTEPTLASFNEARMTPGTDADQHL</sequence>
<dbReference type="InterPro" id="IPR013589">
    <property type="entry name" value="Bac_transglu_N"/>
</dbReference>
<evidence type="ECO:0000313" key="2">
    <source>
        <dbReference type="EMBL" id="TWS19356.1"/>
    </source>
</evidence>
<feature type="non-terminal residue" evidence="2">
    <location>
        <position position="37"/>
    </location>
</feature>
<organism evidence="2 3">
    <name type="scientific">Tsukamurella conjunctivitidis</name>
    <dbReference type="NCBI Taxonomy" id="2592068"/>
    <lineage>
        <taxon>Bacteria</taxon>
        <taxon>Bacillati</taxon>
        <taxon>Actinomycetota</taxon>
        <taxon>Actinomycetes</taxon>
        <taxon>Mycobacteriales</taxon>
        <taxon>Tsukamurellaceae</taxon>
        <taxon>Tsukamurella</taxon>
    </lineage>
</organism>
<evidence type="ECO:0000259" key="1">
    <source>
        <dbReference type="Pfam" id="PF08379"/>
    </source>
</evidence>
<comment type="caution">
    <text evidence="2">The sequence shown here is derived from an EMBL/GenBank/DDBJ whole genome shotgun (WGS) entry which is preliminary data.</text>
</comment>
<dbReference type="EMBL" id="VIGX01000315">
    <property type="protein sequence ID" value="TWS19356.1"/>
    <property type="molecule type" value="Genomic_DNA"/>
</dbReference>
<protein>
    <submittedName>
        <fullName evidence="2">Transglutaminase family protein</fullName>
    </submittedName>
</protein>
<dbReference type="Proteomes" id="UP000319375">
    <property type="component" value="Unassembled WGS sequence"/>
</dbReference>
<reference evidence="2 3" key="1">
    <citation type="submission" date="2019-06" db="EMBL/GenBank/DDBJ databases">
        <title>Tsukamurella conjunctivitidis sp. nov., Tsukamurella assacharolytica sp. nov. and Tsukamurella sputae sp. nov. isolated from patients with conjunctivitis, bacteraemia (lymphoma) and respiratory infection (sputum) in Hong Kong.</title>
        <authorList>
            <person name="Teng J.L.L."/>
            <person name="Lee H.H."/>
            <person name="Fong J.Y.H."/>
            <person name="Fok K.M.N."/>
            <person name="Lau S.K.P."/>
            <person name="Woo P.C.Y."/>
        </authorList>
    </citation>
    <scope>NUCLEOTIDE SEQUENCE [LARGE SCALE GENOMIC DNA]</scope>
    <source>
        <strain evidence="2 3">HKU72</strain>
    </source>
</reference>
<dbReference type="Pfam" id="PF08379">
    <property type="entry name" value="Bact_transglu_N"/>
    <property type="match status" value="1"/>
</dbReference>
<name>A0A5C5R9F2_9ACTN</name>